<dbReference type="GO" id="GO:0005412">
    <property type="term" value="F:D-glucose:sodium symporter activity"/>
    <property type="evidence" value="ECO:0007669"/>
    <property type="project" value="TreeGrafter"/>
</dbReference>
<accession>A0A8J5CT01</accession>
<protein>
    <submittedName>
        <fullName evidence="1">Sodium/myo-inositol cotransporter</fullName>
    </submittedName>
</protein>
<dbReference type="GO" id="GO:0005886">
    <property type="term" value="C:plasma membrane"/>
    <property type="evidence" value="ECO:0007669"/>
    <property type="project" value="TreeGrafter"/>
</dbReference>
<organism evidence="1 2">
    <name type="scientific">Chionoecetes opilio</name>
    <name type="common">Atlantic snow crab</name>
    <name type="synonym">Cancer opilio</name>
    <dbReference type="NCBI Taxonomy" id="41210"/>
    <lineage>
        <taxon>Eukaryota</taxon>
        <taxon>Metazoa</taxon>
        <taxon>Ecdysozoa</taxon>
        <taxon>Arthropoda</taxon>
        <taxon>Crustacea</taxon>
        <taxon>Multicrustacea</taxon>
        <taxon>Malacostraca</taxon>
        <taxon>Eumalacostraca</taxon>
        <taxon>Eucarida</taxon>
        <taxon>Decapoda</taxon>
        <taxon>Pleocyemata</taxon>
        <taxon>Brachyura</taxon>
        <taxon>Eubrachyura</taxon>
        <taxon>Majoidea</taxon>
        <taxon>Majidae</taxon>
        <taxon>Chionoecetes</taxon>
    </lineage>
</organism>
<reference evidence="1" key="1">
    <citation type="submission" date="2020-07" db="EMBL/GenBank/DDBJ databases">
        <title>The High-quality genome of the commercially important snow crab, Chionoecetes opilio.</title>
        <authorList>
            <person name="Jeong J.-H."/>
            <person name="Ryu S."/>
        </authorList>
    </citation>
    <scope>NUCLEOTIDE SEQUENCE</scope>
    <source>
        <strain evidence="1">MADBK_172401_WGS</strain>
        <tissue evidence="1">Digestive gland</tissue>
    </source>
</reference>
<comment type="caution">
    <text evidence="1">The sequence shown here is derived from an EMBL/GenBank/DDBJ whole genome shotgun (WGS) entry which is preliminary data.</text>
</comment>
<name>A0A8J5CT01_CHIOP</name>
<gene>
    <name evidence="1" type="primary">SLC5A3_2</name>
    <name evidence="1" type="ORF">GWK47_050092</name>
</gene>
<sequence>MCSSTIKSVVATRLDLYSACVHQPLECCGPQVTCTLARCSSTRPEVGHIYGSIGGPAGAPAIFSGRLAAGGWYEAVQYRTAGRAKLTYENTSCGLPRDDSWIMPRHPVNSDLPWPAFLLGQTPASIWYWCADQVNNHTWFHLEKLKGLEMCSEYADGSPIG</sequence>
<dbReference type="EMBL" id="JACEEZ010014215">
    <property type="protein sequence ID" value="KAG0719640.1"/>
    <property type="molecule type" value="Genomic_DNA"/>
</dbReference>
<dbReference type="PANTHER" id="PTHR11819:SF150">
    <property type="entry name" value="SODIUM_MYO-INOSITOL COTRANSPORTER"/>
    <property type="match status" value="1"/>
</dbReference>
<proteinExistence type="predicted"/>
<dbReference type="OrthoDB" id="6153071at2759"/>
<keyword evidence="2" id="KW-1185">Reference proteome</keyword>
<dbReference type="AlphaFoldDB" id="A0A8J5CT01"/>
<evidence type="ECO:0000313" key="1">
    <source>
        <dbReference type="EMBL" id="KAG0719640.1"/>
    </source>
</evidence>
<dbReference type="Proteomes" id="UP000770661">
    <property type="component" value="Unassembled WGS sequence"/>
</dbReference>
<evidence type="ECO:0000313" key="2">
    <source>
        <dbReference type="Proteomes" id="UP000770661"/>
    </source>
</evidence>
<dbReference type="PANTHER" id="PTHR11819">
    <property type="entry name" value="SOLUTE CARRIER FAMILY 5"/>
    <property type="match status" value="1"/>
</dbReference>